<dbReference type="GO" id="GO:0030623">
    <property type="term" value="F:U5 snRNA binding"/>
    <property type="evidence" value="ECO:0007669"/>
    <property type="project" value="TreeGrafter"/>
</dbReference>
<dbReference type="InterPro" id="IPR009000">
    <property type="entry name" value="Transl_B-barrel_sf"/>
</dbReference>
<dbReference type="Gene3D" id="2.40.30.10">
    <property type="entry name" value="Translation factors"/>
    <property type="match status" value="1"/>
</dbReference>
<keyword evidence="3" id="KW-0687">Ribonucleoprotein</keyword>
<dbReference type="FunFam" id="3.30.70.870:FF:000002">
    <property type="entry name" value="Translation elongation factor 2"/>
    <property type="match status" value="1"/>
</dbReference>
<reference evidence="3" key="1">
    <citation type="submission" date="2007-03" db="EMBL/GenBank/DDBJ databases">
        <title>Annotation of Culex pipiens quinquefasciatus.</title>
        <authorList>
            <consortium name="The Broad Institute Genome Sequencing Platform"/>
            <person name="Atkinson P.W."/>
            <person name="Hemingway J."/>
            <person name="Christensen B.M."/>
            <person name="Higgs S."/>
            <person name="Kodira C."/>
            <person name="Hannick L."/>
            <person name="Megy K."/>
            <person name="O'Leary S."/>
            <person name="Pearson M."/>
            <person name="Haas B.J."/>
            <person name="Mauceli E."/>
            <person name="Wortman J.R."/>
            <person name="Lee N.H."/>
            <person name="Guigo R."/>
            <person name="Stanke M."/>
            <person name="Alvarado L."/>
            <person name="Amedeo P."/>
            <person name="Antoine C.H."/>
            <person name="Arensburger P."/>
            <person name="Bidwell S.L."/>
            <person name="Crawford M."/>
            <person name="Camaro F."/>
            <person name="Devon K."/>
            <person name="Engels R."/>
            <person name="Hammond M."/>
            <person name="Howarth C."/>
            <person name="Koehrsen M."/>
            <person name="Lawson D."/>
            <person name="Montgomery P."/>
            <person name="Nene V."/>
            <person name="Nusbaum C."/>
            <person name="Puiu D."/>
            <person name="Romero-Severson J."/>
            <person name="Severson D.W."/>
            <person name="Shumway M."/>
            <person name="Sisk P."/>
            <person name="Stolte C."/>
            <person name="Zeng Q."/>
            <person name="Eisenstadt E."/>
            <person name="Fraser-Liggett C."/>
            <person name="Strausberg R."/>
            <person name="Galagan J."/>
            <person name="Birren B."/>
            <person name="Collins F.H."/>
        </authorList>
    </citation>
    <scope>NUCLEOTIDE SEQUENCE [LARGE SCALE GENOMIC DNA]</scope>
    <source>
        <strain evidence="3">JHB</strain>
    </source>
</reference>
<dbReference type="GO" id="GO:0046540">
    <property type="term" value="C:U4/U6 x U5 tri-snRNP complex"/>
    <property type="evidence" value="ECO:0007669"/>
    <property type="project" value="TreeGrafter"/>
</dbReference>
<dbReference type="GO" id="GO:0000398">
    <property type="term" value="P:mRNA splicing, via spliceosome"/>
    <property type="evidence" value="ECO:0007669"/>
    <property type="project" value="TreeGrafter"/>
</dbReference>
<dbReference type="OrthoDB" id="364892at2759"/>
<name>B0XBX7_CULQU</name>
<dbReference type="EnsemblMetazoa" id="CPIJ017006-RA">
    <property type="protein sequence ID" value="CPIJ017006-PA"/>
    <property type="gene ID" value="CPIJ017006"/>
</dbReference>
<dbReference type="GO" id="GO:0005525">
    <property type="term" value="F:GTP binding"/>
    <property type="evidence" value="ECO:0007669"/>
    <property type="project" value="UniProtKB-KW"/>
</dbReference>
<dbReference type="SUPFAM" id="SSF50447">
    <property type="entry name" value="Translation proteins"/>
    <property type="match status" value="1"/>
</dbReference>
<evidence type="ECO:0000313" key="5">
    <source>
        <dbReference type="Proteomes" id="UP000002320"/>
    </source>
</evidence>
<dbReference type="SUPFAM" id="SSF54980">
    <property type="entry name" value="EF-G C-terminal domain-like"/>
    <property type="match status" value="1"/>
</dbReference>
<dbReference type="Gene3D" id="3.30.70.870">
    <property type="entry name" value="Elongation Factor G (Translational Gtpase), domain 3"/>
    <property type="match status" value="1"/>
</dbReference>
<accession>B0XBX7</accession>
<sequence>MGGGVVDLWCRHNHFRLTGTRTGSVELSPAPVPLAFGVEWWGIGFHDLGWEDPAGGHPDGVKIKGDRNRRLTSEPRAVEEQVVGQAGALAKDFLFTLRNVLVNLVQLMPKILRVLLHDSSTSSAIMEPVELLPALQKFTSDTTICKRKKPNGIDWALAPRETTFVDCLVRQTHPQFQDLANGIKRTCVYGAGVRRHVNFSDEKLLSQVVGDVDTTLADKLALAWNMSGKLHAGQEVRVLGENYSLVEQKGSRTLLVGRLWIYEVRSKVELNSVPAGNWVLIESIIKIAVEQDNRSEIPQMLDGLVSNSYPLLSTRLEESGEHVVIGTGELYLDCVMHLPNIYSDIDIKVADPVVARVSSRHASVGLSDEAGVLLADTVPFVVDVVPPADRVALLQFHALTTFLGEHLLILQIVQLIPFPPFSGCDSAEPDRLRIGVLFPDRDLDPETCNCDVRDPDLLDRDRE</sequence>
<keyword evidence="1" id="KW-0547">Nucleotide-binding</keyword>
<dbReference type="InterPro" id="IPR035647">
    <property type="entry name" value="EFG_III/V"/>
</dbReference>
<keyword evidence="5" id="KW-1185">Reference proteome</keyword>
<evidence type="ECO:0000256" key="2">
    <source>
        <dbReference type="ARBA" id="ARBA00023134"/>
    </source>
</evidence>
<dbReference type="eggNOG" id="KOG0468">
    <property type="taxonomic scope" value="Eukaryota"/>
</dbReference>
<dbReference type="EMBL" id="DS232658">
    <property type="protein sequence ID" value="EDS44506.1"/>
    <property type="molecule type" value="Genomic_DNA"/>
</dbReference>
<dbReference type="VEuPathDB" id="VectorBase:CPIJ017006"/>
<dbReference type="AlphaFoldDB" id="B0XBX7"/>
<keyword evidence="2" id="KW-0342">GTP-binding</keyword>
<proteinExistence type="predicted"/>
<dbReference type="GO" id="GO:0071007">
    <property type="term" value="C:U2-type catalytic step 2 spliceosome"/>
    <property type="evidence" value="ECO:0007669"/>
    <property type="project" value="TreeGrafter"/>
</dbReference>
<dbReference type="STRING" id="7176.B0XBX7"/>
<dbReference type="GO" id="GO:0005829">
    <property type="term" value="C:cytosol"/>
    <property type="evidence" value="ECO:0007669"/>
    <property type="project" value="TreeGrafter"/>
</dbReference>
<dbReference type="Proteomes" id="UP000002320">
    <property type="component" value="Unassembled WGS sequence"/>
</dbReference>
<dbReference type="PANTHER" id="PTHR42908">
    <property type="entry name" value="TRANSLATION ELONGATION FACTOR-RELATED"/>
    <property type="match status" value="1"/>
</dbReference>
<protein>
    <submittedName>
        <fullName evidence="3 4">116 kDa U5 small nuclear ribonucleoprotein component</fullName>
    </submittedName>
</protein>
<reference evidence="4" key="2">
    <citation type="submission" date="2020-05" db="UniProtKB">
        <authorList>
            <consortium name="EnsemblMetazoa"/>
        </authorList>
    </citation>
    <scope>IDENTIFICATION</scope>
    <source>
        <strain evidence="4">JHB</strain>
    </source>
</reference>
<evidence type="ECO:0000256" key="1">
    <source>
        <dbReference type="ARBA" id="ARBA00022741"/>
    </source>
</evidence>
<gene>
    <name evidence="4" type="primary">6050564</name>
    <name evidence="3" type="ORF">CpipJ_CPIJ017006</name>
</gene>
<evidence type="ECO:0000313" key="3">
    <source>
        <dbReference type="EMBL" id="EDS44506.1"/>
    </source>
</evidence>
<dbReference type="PANTHER" id="PTHR42908:SF6">
    <property type="entry name" value="116 KDA U5 SMALL NUCLEAR RIBONUCLEOPROTEIN COMPONENT"/>
    <property type="match status" value="1"/>
</dbReference>
<dbReference type="GO" id="GO:0003924">
    <property type="term" value="F:GTPase activity"/>
    <property type="evidence" value="ECO:0007669"/>
    <property type="project" value="TreeGrafter"/>
</dbReference>
<evidence type="ECO:0000313" key="4">
    <source>
        <dbReference type="EnsemblMetazoa" id="CPIJ017006-PA"/>
    </source>
</evidence>
<dbReference type="HOGENOM" id="CLU_590885_0_0_1"/>
<dbReference type="VEuPathDB" id="VectorBase:CQUJHB005672"/>
<organism>
    <name type="scientific">Culex quinquefasciatus</name>
    <name type="common">Southern house mosquito</name>
    <name type="synonym">Culex pungens</name>
    <dbReference type="NCBI Taxonomy" id="7176"/>
    <lineage>
        <taxon>Eukaryota</taxon>
        <taxon>Metazoa</taxon>
        <taxon>Ecdysozoa</taxon>
        <taxon>Arthropoda</taxon>
        <taxon>Hexapoda</taxon>
        <taxon>Insecta</taxon>
        <taxon>Pterygota</taxon>
        <taxon>Neoptera</taxon>
        <taxon>Endopterygota</taxon>
        <taxon>Diptera</taxon>
        <taxon>Nematocera</taxon>
        <taxon>Culicoidea</taxon>
        <taxon>Culicidae</taxon>
        <taxon>Culicinae</taxon>
        <taxon>Culicini</taxon>
        <taxon>Culex</taxon>
        <taxon>Culex</taxon>
    </lineage>
</organism>
<dbReference type="KEGG" id="cqu:CpipJ_CPIJ017006"/>